<organism evidence="1 2">
    <name type="scientific">Brachionus plicatilis</name>
    <name type="common">Marine rotifer</name>
    <name type="synonym">Brachionus muelleri</name>
    <dbReference type="NCBI Taxonomy" id="10195"/>
    <lineage>
        <taxon>Eukaryota</taxon>
        <taxon>Metazoa</taxon>
        <taxon>Spiralia</taxon>
        <taxon>Gnathifera</taxon>
        <taxon>Rotifera</taxon>
        <taxon>Eurotatoria</taxon>
        <taxon>Monogononta</taxon>
        <taxon>Pseudotrocha</taxon>
        <taxon>Ploima</taxon>
        <taxon>Brachionidae</taxon>
        <taxon>Brachionus</taxon>
    </lineage>
</organism>
<protein>
    <submittedName>
        <fullName evidence="1">Uncharacterized protein</fullName>
    </submittedName>
</protein>
<dbReference type="AlphaFoldDB" id="A0A3M7S7L1"/>
<dbReference type="EMBL" id="REGN01001900">
    <property type="protein sequence ID" value="RNA31761.1"/>
    <property type="molecule type" value="Genomic_DNA"/>
</dbReference>
<accession>A0A3M7S7L1</accession>
<proteinExistence type="predicted"/>
<evidence type="ECO:0000313" key="1">
    <source>
        <dbReference type="EMBL" id="RNA31761.1"/>
    </source>
</evidence>
<name>A0A3M7S7L1_BRAPC</name>
<dbReference type="Proteomes" id="UP000276133">
    <property type="component" value="Unassembled WGS sequence"/>
</dbReference>
<evidence type="ECO:0000313" key="2">
    <source>
        <dbReference type="Proteomes" id="UP000276133"/>
    </source>
</evidence>
<reference evidence="1 2" key="1">
    <citation type="journal article" date="2018" name="Sci. Rep.">
        <title>Genomic signatures of local adaptation to the degree of environmental predictability in rotifers.</title>
        <authorList>
            <person name="Franch-Gras L."/>
            <person name="Hahn C."/>
            <person name="Garcia-Roger E.M."/>
            <person name="Carmona M.J."/>
            <person name="Serra M."/>
            <person name="Gomez A."/>
        </authorList>
    </citation>
    <scope>NUCLEOTIDE SEQUENCE [LARGE SCALE GENOMIC DNA]</scope>
    <source>
        <strain evidence="1">HYR1</strain>
    </source>
</reference>
<comment type="caution">
    <text evidence="1">The sequence shown here is derived from an EMBL/GenBank/DDBJ whole genome shotgun (WGS) entry which is preliminary data.</text>
</comment>
<sequence>MQKKHLYQLAKYRNSATAGYLRGETSLSLMKDLFSTMFSELISIFYNTYSILNIWWNNTKWKEYQILFVFNECNYLLIKIGHGKLKTEPFTFLAAQLSVRRRQNI</sequence>
<keyword evidence="2" id="KW-1185">Reference proteome</keyword>
<gene>
    <name evidence="1" type="ORF">BpHYR1_024158</name>
</gene>